<proteinExistence type="predicted"/>
<gene>
    <name evidence="2" type="primary">hda</name>
    <name evidence="2" type="ORF">ACFSF0_09880</name>
</gene>
<dbReference type="RefSeq" id="WP_147911572.1">
    <property type="nucleotide sequence ID" value="NZ_JBHUEJ010000019.1"/>
</dbReference>
<organism evidence="2 3">
    <name type="scientific">Ottowia flava</name>
    <dbReference type="NCBI Taxonomy" id="2675430"/>
    <lineage>
        <taxon>Bacteria</taxon>
        <taxon>Pseudomonadati</taxon>
        <taxon>Pseudomonadota</taxon>
        <taxon>Betaproteobacteria</taxon>
        <taxon>Burkholderiales</taxon>
        <taxon>Comamonadaceae</taxon>
        <taxon>Ottowia</taxon>
    </lineage>
</organism>
<dbReference type="Pfam" id="PF22688">
    <property type="entry name" value="Hda_lid"/>
    <property type="match status" value="1"/>
</dbReference>
<dbReference type="InterPro" id="IPR055199">
    <property type="entry name" value="Hda_lid"/>
</dbReference>
<dbReference type="Gene3D" id="1.10.8.60">
    <property type="match status" value="1"/>
</dbReference>
<dbReference type="InterPro" id="IPR027417">
    <property type="entry name" value="P-loop_NTPase"/>
</dbReference>
<sequence>MKQIALDIGLAPEPTLDDYLPGRNAEALQHLRLWAESATRSPVPTYMWGPPGAGKTHLLRGARAALLACGAAVGWLDADGPPQRGFQDDWDAVLMDDVDRYSAEQQHTAFNWFVNAVAPASGRPRAVLAAGALPPADLSLRDDLRTRLAWGHVFELHMLPESECRAVLRRAADARGLFLSDDVMDYVLGRFSRDLGSLVELLDHLDRYALQTQRGVTIPLIKSMLQNE</sequence>
<keyword evidence="3" id="KW-1185">Reference proteome</keyword>
<dbReference type="Proteomes" id="UP001597304">
    <property type="component" value="Unassembled WGS sequence"/>
</dbReference>
<dbReference type="EMBL" id="JBHUEJ010000019">
    <property type="protein sequence ID" value="MFD1710914.1"/>
    <property type="molecule type" value="Genomic_DNA"/>
</dbReference>
<accession>A0ABW4KT08</accession>
<name>A0ABW4KT08_9BURK</name>
<dbReference type="PANTHER" id="PTHR30050:SF5">
    <property type="entry name" value="DNAA REGULATORY INACTIVATOR HDA"/>
    <property type="match status" value="1"/>
</dbReference>
<evidence type="ECO:0000313" key="2">
    <source>
        <dbReference type="EMBL" id="MFD1710914.1"/>
    </source>
</evidence>
<dbReference type="Gene3D" id="3.40.50.300">
    <property type="entry name" value="P-loop containing nucleotide triphosphate hydrolases"/>
    <property type="match status" value="1"/>
</dbReference>
<dbReference type="SUPFAM" id="SSF52540">
    <property type="entry name" value="P-loop containing nucleoside triphosphate hydrolases"/>
    <property type="match status" value="1"/>
</dbReference>
<evidence type="ECO:0000313" key="3">
    <source>
        <dbReference type="Proteomes" id="UP001597304"/>
    </source>
</evidence>
<dbReference type="InterPro" id="IPR017788">
    <property type="entry name" value="Hda"/>
</dbReference>
<dbReference type="NCBIfam" id="TIGR03420">
    <property type="entry name" value="DnaA_homol_Hda"/>
    <property type="match status" value="1"/>
</dbReference>
<evidence type="ECO:0000259" key="1">
    <source>
        <dbReference type="Pfam" id="PF22688"/>
    </source>
</evidence>
<feature type="domain" description="Hda lid" evidence="1">
    <location>
        <begin position="163"/>
        <end position="225"/>
    </location>
</feature>
<comment type="caution">
    <text evidence="2">The sequence shown here is derived from an EMBL/GenBank/DDBJ whole genome shotgun (WGS) entry which is preliminary data.</text>
</comment>
<reference evidence="3" key="1">
    <citation type="journal article" date="2019" name="Int. J. Syst. Evol. Microbiol.">
        <title>The Global Catalogue of Microorganisms (GCM) 10K type strain sequencing project: providing services to taxonomists for standard genome sequencing and annotation.</title>
        <authorList>
            <consortium name="The Broad Institute Genomics Platform"/>
            <consortium name="The Broad Institute Genome Sequencing Center for Infectious Disease"/>
            <person name="Wu L."/>
            <person name="Ma J."/>
        </authorList>
    </citation>
    <scope>NUCLEOTIDE SEQUENCE [LARGE SCALE GENOMIC DNA]</scope>
    <source>
        <strain evidence="3">LMG 29247</strain>
    </source>
</reference>
<protein>
    <submittedName>
        <fullName evidence="2">DnaA regulatory inactivator Hda</fullName>
    </submittedName>
</protein>
<dbReference type="PANTHER" id="PTHR30050">
    <property type="entry name" value="CHROMOSOMAL REPLICATION INITIATOR PROTEIN DNAA"/>
    <property type="match status" value="1"/>
</dbReference>